<dbReference type="InterPro" id="IPR013320">
    <property type="entry name" value="ConA-like_dom_sf"/>
</dbReference>
<evidence type="ECO:0000259" key="4">
    <source>
        <dbReference type="Pfam" id="PF25023"/>
    </source>
</evidence>
<accession>A0ABS8ZFS0</accession>
<dbReference type="Pfam" id="PF13385">
    <property type="entry name" value="Laminin_G_3"/>
    <property type="match status" value="1"/>
</dbReference>
<feature type="domain" description="Teneurin-like YD-shell" evidence="4">
    <location>
        <begin position="2123"/>
        <end position="2312"/>
    </location>
</feature>
<reference evidence="5 6" key="1">
    <citation type="submission" date="2021-12" db="EMBL/GenBank/DDBJ databases">
        <title>Genome sequence of Kibdelosporangium philippinense ATCC 49844.</title>
        <authorList>
            <person name="Fedorov E.A."/>
            <person name="Omeragic M."/>
            <person name="Shalygina K.F."/>
            <person name="Maclea K.S."/>
        </authorList>
    </citation>
    <scope>NUCLEOTIDE SEQUENCE [LARGE SCALE GENOMIC DNA]</scope>
    <source>
        <strain evidence="5 6">ATCC 49844</strain>
    </source>
</reference>
<evidence type="ECO:0000259" key="3">
    <source>
        <dbReference type="Pfam" id="PF20148"/>
    </source>
</evidence>
<sequence>MRTRLRAAVALLAIVVLVATVGPTASQLFPPVADPITAAMAKSPKQISGSAAGIPDQPTPDSPQNPTINRALAKSEQSKYPPIQYPEPPAQRRSAGKVETPPATQPRGFDATSSKEIPEQRDTHSRVYNNSDGTQTTEYSADPLNYRRPDGKLEPIDSRVVPDGTNGWRNAGDSLQVHMGQTAGSMRITVDAERSAGFTLLGAAASAGKAEGNSVSYSDVFRDADLRVDFAAGAAKEWFILKSPNAPHSWEFALDLKGLQAKVVDGQIVFTDNSGAVVLRVPAGYMLDSTRQDSGEPATSYGVKYSLGQRDGRPVLRVELDSAWLRDPARVYPVRVDPTIVRDFTTTGTMIVENGQQIRNSDELRIGRSGGRTASSFLRFGGIGTSLRDNRIFGVQLQLTNFWSGSCVPRPMSVHRVTADWGPSGAPPTGPAIGGGVFSHGYMAPLATRSNCPTAHELIDLGAEGRNLVQQWASGGANYGLALQAPTDPAAWKRFSGHNTSNPPRLYITHSPYNAEYRIDRATPEPPVTRATSGKVKITVTNRSAQAWGRNDFVLGYRVFDQNGQLKETQVAATLPSDVARDAQVTLDAEIKPIEVGHYLLDFSMVRNPSDYFTDHQVAPARIALDVFDVPPFIKAQYPPNGASTQTLTPQLWANGIDFDPPPGSTLKYRFEVCEKDSNDNAVNCFKSDDITSPTWTVPNGKLYWNKVYLWRSFAIDSSGPSDPLPYSAILSSVPQPAITSHMAMAPHSGTDRDFDPMVGNYYSSAVDVQIPTAGPELAVVRTYNSLDPRRNLWFGTGWSTKYDMRVDRDYAGNVLVTYQDGQQLRYGWNPDGTYAPPPGRFADFKSTSDGGWTLTDKTATTYTFNSIGQLISINDGIGRTVELMWENNAPRSAKDLATGRQLVFQVSGGRIRQVNADDTGGQHREWLYEYTGNRLSSVRDVLGNVTRYDYSPQSRFRTVVMDATPDTYLRLGDRVGDTAVSQVALQQGKDNGKYTNVTLAAAGALPGSADTSTTFNGSSSVLQMQDGVVRKSRDLAVELWFKTSGSGVLLGYQKEDITGPVQGGHTPALYVGTDGRLYGQFADGTTNPIRSAGTVNDNRWHHVVLSGSVAKQWLYIDGIQVGTKDGVIDHGEQTKVYAGAGFITGNWPAKPTNDRGYFAGSIDEIAVYSKPLSDFVVKEHFQAAQPSESLSKVVMPSGRIAAEIEYDTVNERVQTYTDRNGGKWKLGVPVVGGEPDNLIRTVQFADPGNRNHIFDYDPVKGRILRTVTPLGLGVRPEDQLDQPAGEVGYGIRTYDYDDQGNQNTIVSENLSSVTLGFDARGNVTTKRTCRTGQECHTEYFHYFFNPSNAIDPRNDKMLWRNDGRSSDANDTEFRTAFEYNDRGDLTVQTMPDKSVVQNMYTDGTEEAFEGFGTVPEGLIKTTVGADRETTFFRYFSNGDLAEILEPSGMRTTFRYDIGGRRISSTIHVQAYPNGITTTYEYDASSRIVAETRPSTTNAVTNTKHTARTLTRYDADGNIDRIEVQDTTGGTPSRVTTRGYDDRGRLVHIVDPAGKETRYGFDVFGNRMFVIDASGVKTSYAYTARNQVAEIRLHGWHGGVVDPSDGDGRDGDEDENENPEAKPTVLQSLRYDESGRQTLHVDAMGRATRTHYYGDDLISQVWAEGYKDPITSALRTIVLEHNKYDGAGNLISQTTAGNRTTTYQYDSSSRAKAITEDEGGLARTTRFTYDLRGNTTKVEKEGNPSNTGTGQARLTETTEFVYDAAGNRIQQTVRNGQQSYVTKWSYDERGLPLSVTDPRGDIDPTRYTTTAAYDELARPIRATGPQVATESNGGTPVQTQATVLTGYDAFGSTTHTKDPLGRVTTAEYDRLGRMTKISLPAYTPPGSSTPITPSQSLEYDSMGRVIKKIDARNNATDLRYDQLGRLVERREPQPAGGVWKYSYTLTGLPLSVTSPTGARVESTYDVLDRKITATALESNPPAEFTTRYRHDDAGNVVSVQSPSGDTSTFTYDKLNQLTKAVDPAGVTTERGYDRQGRLVRASDGAGRAKRLNYDLAGRLISEFDVPAGWISTQPPLRERGFTYDLAGNMLTAQDWDKRTTTFTYDAANRLTKQVEPVSATETITSSFGYDAAGNRTRFTDGRGNKTLYTYNTLNLPESVIEPPTTAHPAAGDRTWTQSYDASGNAVRLTTPGNVVRDRTFDAMNRPLSETGTGAEVATTAKSRTYDADGRLLTAGTNTYTYNDRGGLLTAKGTSGDSSFEYDADGRLTARTDAAGTTRYSYLKARLNTVVDGATGGRLTYGYDAAGQLSTVDYGAGRVRTYSYDNLARPESDVLKDAAGAVLSSITYGYDANDRVKTKKTAGTAGAGQNKYTYDFQGRMTSWTDPAGKLTEYGWDAAGNRTKNGPKTATYDERNRLLADGDYTYAYSPRGSLVSRTSSGLEEKYSFDGFDRLLKFGSTSYTYDDLDRLVLRGTQKFSYAGMEIDAVSDGASRFGRGPDGSLISLAQGTDARLTLSDRHGDVVGGIPAASGGLADSAAYDPYGKRIATSGATRSVGFQGDWTDPDNGNVNMGARWYQPGSGTFTSRDDIALPTSPSIAANRYSYVLGSPLNFYDPDGHGWFSDLWDKASNVVHTALDVAGMIPGIGEIADIANAAIYAAEGDWENAAWSIAGAIPFGGNAATAAKWARRYGDDILGGGRQAGRHADDAIGAGRRYADDVAGGVRRYADDAAGAARKAADLAAAARKAAAAAARRAAEILARKKAAAAAARNMAEKVAKKNPIPPLKAALKPVFKGMDLVSSSPLVPARLVQSFKSGVQDAGGVANYFKKQAVGDGNVVETVSATVAFVAEVAQGGASPESFLDLVGGPGGRNKSRGKHHDDAGDGGAPTSCPAGRGAASNSFAPETPVLGPVSQVDQGLR</sequence>
<evidence type="ECO:0000313" key="5">
    <source>
        <dbReference type="EMBL" id="MCE7006676.1"/>
    </source>
</evidence>
<feature type="domain" description="Teneurin-like YD-shell" evidence="4">
    <location>
        <begin position="2322"/>
        <end position="2586"/>
    </location>
</feature>
<dbReference type="Proteomes" id="UP001521150">
    <property type="component" value="Unassembled WGS sequence"/>
</dbReference>
<feature type="domain" description="DUF6531" evidence="3">
    <location>
        <begin position="756"/>
        <end position="827"/>
    </location>
</feature>
<dbReference type="InterPro" id="IPR050708">
    <property type="entry name" value="T6SS_VgrG/RHS"/>
</dbReference>
<feature type="compositionally biased region" description="Polar residues" evidence="2">
    <location>
        <begin position="126"/>
        <end position="139"/>
    </location>
</feature>
<feature type="region of interest" description="Disordered" evidence="2">
    <location>
        <begin position="1597"/>
        <end position="1624"/>
    </location>
</feature>
<dbReference type="Gene3D" id="2.60.120.200">
    <property type="match status" value="1"/>
</dbReference>
<dbReference type="NCBIfam" id="TIGR03696">
    <property type="entry name" value="Rhs_assc_core"/>
    <property type="match status" value="1"/>
</dbReference>
<feature type="compositionally biased region" description="Basic and acidic residues" evidence="2">
    <location>
        <begin position="145"/>
        <end position="157"/>
    </location>
</feature>
<feature type="region of interest" description="Disordered" evidence="2">
    <location>
        <begin position="2861"/>
        <end position="2919"/>
    </location>
</feature>
<dbReference type="PANTHER" id="PTHR32305:SF15">
    <property type="entry name" value="PROTEIN RHSA-RELATED"/>
    <property type="match status" value="1"/>
</dbReference>
<dbReference type="InterPro" id="IPR056823">
    <property type="entry name" value="TEN-like_YD-shell"/>
</dbReference>
<dbReference type="Gene3D" id="2.180.10.10">
    <property type="entry name" value="RHS repeat-associated core"/>
    <property type="match status" value="5"/>
</dbReference>
<protein>
    <submittedName>
        <fullName evidence="5">DUF6531 domain-containing protein</fullName>
    </submittedName>
</protein>
<organism evidence="5 6">
    <name type="scientific">Kibdelosporangium philippinense</name>
    <dbReference type="NCBI Taxonomy" id="211113"/>
    <lineage>
        <taxon>Bacteria</taxon>
        <taxon>Bacillati</taxon>
        <taxon>Actinomycetota</taxon>
        <taxon>Actinomycetes</taxon>
        <taxon>Pseudonocardiales</taxon>
        <taxon>Pseudonocardiaceae</taxon>
        <taxon>Kibdelosporangium</taxon>
    </lineage>
</organism>
<evidence type="ECO:0000256" key="1">
    <source>
        <dbReference type="ARBA" id="ARBA00022737"/>
    </source>
</evidence>
<gene>
    <name evidence="5" type="ORF">LWC34_28170</name>
</gene>
<dbReference type="Pfam" id="PF20148">
    <property type="entry name" value="DUF6531"/>
    <property type="match status" value="1"/>
</dbReference>
<feature type="domain" description="Teneurin-like YD-shell" evidence="4">
    <location>
        <begin position="1858"/>
        <end position="1968"/>
    </location>
</feature>
<dbReference type="NCBIfam" id="TIGR01643">
    <property type="entry name" value="YD_repeat_2x"/>
    <property type="match status" value="9"/>
</dbReference>
<feature type="compositionally biased region" description="Basic and acidic residues" evidence="2">
    <location>
        <begin position="116"/>
        <end position="125"/>
    </location>
</feature>
<dbReference type="EMBL" id="JAJVCN010000002">
    <property type="protein sequence ID" value="MCE7006676.1"/>
    <property type="molecule type" value="Genomic_DNA"/>
</dbReference>
<dbReference type="InterPro" id="IPR045351">
    <property type="entry name" value="DUF6531"/>
</dbReference>
<evidence type="ECO:0000256" key="2">
    <source>
        <dbReference type="SAM" id="MobiDB-lite"/>
    </source>
</evidence>
<dbReference type="RefSeq" id="WP_233728125.1">
    <property type="nucleotide sequence ID" value="NZ_JAJVCN010000002.1"/>
</dbReference>
<comment type="caution">
    <text evidence="5">The sequence shown here is derived from an EMBL/GenBank/DDBJ whole genome shotgun (WGS) entry which is preliminary data.</text>
</comment>
<dbReference type="InterPro" id="IPR022385">
    <property type="entry name" value="Rhs_assc_core"/>
</dbReference>
<keyword evidence="1" id="KW-0677">Repeat</keyword>
<feature type="region of interest" description="Disordered" evidence="2">
    <location>
        <begin position="47"/>
        <end position="165"/>
    </location>
</feature>
<evidence type="ECO:0000313" key="6">
    <source>
        <dbReference type="Proteomes" id="UP001521150"/>
    </source>
</evidence>
<dbReference type="InterPro" id="IPR006530">
    <property type="entry name" value="YD"/>
</dbReference>
<dbReference type="Pfam" id="PF05593">
    <property type="entry name" value="RHS_repeat"/>
    <property type="match status" value="4"/>
</dbReference>
<dbReference type="CDD" id="cd20745">
    <property type="entry name" value="FIX_RhsA_AHH_HNH-like"/>
    <property type="match status" value="1"/>
</dbReference>
<proteinExistence type="predicted"/>
<dbReference type="Pfam" id="PF25023">
    <property type="entry name" value="TEN_YD-shell"/>
    <property type="match status" value="3"/>
</dbReference>
<dbReference type="SUPFAM" id="SSF49899">
    <property type="entry name" value="Concanavalin A-like lectins/glucanases"/>
    <property type="match status" value="1"/>
</dbReference>
<dbReference type="PANTHER" id="PTHR32305">
    <property type="match status" value="1"/>
</dbReference>
<keyword evidence="6" id="KW-1185">Reference proteome</keyword>
<dbReference type="InterPro" id="IPR031325">
    <property type="entry name" value="RHS_repeat"/>
</dbReference>
<name>A0ABS8ZFS0_9PSEU</name>